<dbReference type="InterPro" id="IPR041698">
    <property type="entry name" value="Methyltransf_25"/>
</dbReference>
<reference evidence="3" key="1">
    <citation type="submission" date="2022-03" db="EMBL/GenBank/DDBJ databases">
        <authorList>
            <person name="Vrbovska V."/>
            <person name="Kovarovic V."/>
            <person name="Botka T."/>
            <person name="Pantucek R."/>
        </authorList>
    </citation>
    <scope>NUCLEOTIDE SEQUENCE</scope>
    <source>
        <strain evidence="3">CCM 2609</strain>
    </source>
</reference>
<sequence>MEYGQFAHIYDRFMYDQPYESWAQIVQPYIPEDGSILDIATGTGKLLQLISARDKVGVDLSEEMLTVAQHNVMNAQFIVQDMTQLNLDKTFDTITCLCDSLNYLQSEDEVITTFQNVYHHLNDEGTFIFDVHTVQKFELYFNNETYSDDLSDIVYIWHAIKGDTPLTVYHEMTFFVSDGTVYERFDESHEQRTFPIEFYISALEQTGFEIEQHFFDFDIHQTTSTETSERVFFVVKKQKEEK</sequence>
<proteinExistence type="predicted"/>
<gene>
    <name evidence="3" type="ORF">MRZ06_06940</name>
</gene>
<evidence type="ECO:0000259" key="2">
    <source>
        <dbReference type="Pfam" id="PF13649"/>
    </source>
</evidence>
<evidence type="ECO:0000313" key="3">
    <source>
        <dbReference type="EMBL" id="UOB19779.1"/>
    </source>
</evidence>
<dbReference type="Proteomes" id="UP000830343">
    <property type="component" value="Chromosome"/>
</dbReference>
<keyword evidence="3" id="KW-0489">Methyltransferase</keyword>
<dbReference type="Pfam" id="PF13649">
    <property type="entry name" value="Methyltransf_25"/>
    <property type="match status" value="1"/>
</dbReference>
<dbReference type="Gene3D" id="2.20.25.110">
    <property type="entry name" value="S-adenosyl-L-methionine-dependent methyltransferases"/>
    <property type="match status" value="1"/>
</dbReference>
<feature type="domain" description="Methyltransferase" evidence="2">
    <location>
        <begin position="36"/>
        <end position="125"/>
    </location>
</feature>
<dbReference type="RefSeq" id="WP_243365164.1">
    <property type="nucleotide sequence ID" value="NZ_CP094348.1"/>
</dbReference>
<protein>
    <submittedName>
        <fullName evidence="3">Class I SAM-dependent methyltransferase</fullName>
    </submittedName>
</protein>
<dbReference type="GO" id="GO:0008168">
    <property type="term" value="F:methyltransferase activity"/>
    <property type="evidence" value="ECO:0007669"/>
    <property type="project" value="UniProtKB-KW"/>
</dbReference>
<reference evidence="3" key="2">
    <citation type="submission" date="2022-04" db="EMBL/GenBank/DDBJ databases">
        <title>Antimicrobial genetic elements in methicillin-resistant Macrococcus armenti.</title>
        <authorList>
            <person name="Keller J.E."/>
            <person name="Schwendener S."/>
            <person name="Pantucek R."/>
            <person name="Perreten V."/>
        </authorList>
    </citation>
    <scope>NUCLEOTIDE SEQUENCE</scope>
    <source>
        <strain evidence="3">CCM 2609</strain>
    </source>
</reference>
<dbReference type="Gene3D" id="3.40.50.150">
    <property type="entry name" value="Vaccinia Virus protein VP39"/>
    <property type="match status" value="1"/>
</dbReference>
<evidence type="ECO:0000256" key="1">
    <source>
        <dbReference type="ARBA" id="ARBA00022679"/>
    </source>
</evidence>
<keyword evidence="4" id="KW-1185">Reference proteome</keyword>
<accession>A0ABY3ZTR9</accession>
<dbReference type="EMBL" id="CP094348">
    <property type="protein sequence ID" value="UOB19779.1"/>
    <property type="molecule type" value="Genomic_DNA"/>
</dbReference>
<name>A0ABY3ZTR9_9STAP</name>
<dbReference type="CDD" id="cd02440">
    <property type="entry name" value="AdoMet_MTases"/>
    <property type="match status" value="1"/>
</dbReference>
<dbReference type="InterPro" id="IPR029063">
    <property type="entry name" value="SAM-dependent_MTases_sf"/>
</dbReference>
<dbReference type="PANTHER" id="PTHR43861">
    <property type="entry name" value="TRANS-ACONITATE 2-METHYLTRANSFERASE-RELATED"/>
    <property type="match status" value="1"/>
</dbReference>
<evidence type="ECO:0000313" key="4">
    <source>
        <dbReference type="Proteomes" id="UP000830343"/>
    </source>
</evidence>
<dbReference type="GO" id="GO:0032259">
    <property type="term" value="P:methylation"/>
    <property type="evidence" value="ECO:0007669"/>
    <property type="project" value="UniProtKB-KW"/>
</dbReference>
<organism evidence="3 4">
    <name type="scientific">Macrococcus armenti</name>
    <dbReference type="NCBI Taxonomy" id="2875764"/>
    <lineage>
        <taxon>Bacteria</taxon>
        <taxon>Bacillati</taxon>
        <taxon>Bacillota</taxon>
        <taxon>Bacilli</taxon>
        <taxon>Bacillales</taxon>
        <taxon>Staphylococcaceae</taxon>
        <taxon>Macrococcus</taxon>
    </lineage>
</organism>
<keyword evidence="1" id="KW-0808">Transferase</keyword>
<dbReference type="SUPFAM" id="SSF53335">
    <property type="entry name" value="S-adenosyl-L-methionine-dependent methyltransferases"/>
    <property type="match status" value="1"/>
</dbReference>